<evidence type="ECO:0000313" key="3">
    <source>
        <dbReference type="Proteomes" id="UP000867740"/>
    </source>
</evidence>
<evidence type="ECO:0000256" key="1">
    <source>
        <dbReference type="SAM" id="Phobius"/>
    </source>
</evidence>
<feature type="transmembrane region" description="Helical" evidence="1">
    <location>
        <begin position="221"/>
        <end position="240"/>
    </location>
</feature>
<feature type="transmembrane region" description="Helical" evidence="1">
    <location>
        <begin position="171"/>
        <end position="192"/>
    </location>
</feature>
<keyword evidence="1" id="KW-1133">Transmembrane helix</keyword>
<keyword evidence="1" id="KW-0472">Membrane</keyword>
<sequence length="328" mass="37874">MIYRLSSESQLINYLKFHIEQLTNIIESTQSTPVSNNPPDRFSLIKARLNAKNLTINEIFSIEQELIQLYPDRLLPSLYMETKDRYIKALPNESQDKIKILDEDTSIKNEAEEQRNRLRTLYNHLQKYYFFINDREYFVHEMKTNFIIMLFFLAFITLLSSYYCLNYQGDLQLSLLVGMACAGYLGAIISTVNRIQSMAEAPIDGADREAILLKIYQGKRGIYLSILLGTFAPFIIYLLLRFIPADKGIVIFGISFLPVFKEPVILTQPNIGDLYLTPNLRDAKDIAKILFISILSGFSERLVPDVLDRISNELNNQFKNHDNKQASQ</sequence>
<reference evidence="2" key="2">
    <citation type="submission" date="2020-10" db="EMBL/GenBank/DDBJ databases">
        <authorList>
            <consortium name="NCBI Pathogen Detection Project"/>
        </authorList>
    </citation>
    <scope>NUCLEOTIDE SEQUENCE</scope>
    <source>
        <strain evidence="2">CAVp300</strain>
    </source>
</reference>
<proteinExistence type="predicted"/>
<gene>
    <name evidence="2" type="ORF">I8531_000599</name>
</gene>
<protein>
    <submittedName>
        <fullName evidence="2">Uncharacterized protein</fullName>
    </submittedName>
</protein>
<dbReference type="RefSeq" id="WP_047371337.1">
    <property type="nucleotide sequence ID" value="NZ_CABMNU010000005.1"/>
</dbReference>
<dbReference type="AlphaFoldDB" id="A0A9P3WEI6"/>
<dbReference type="EMBL" id="DACSUM010000003">
    <property type="protein sequence ID" value="HAT3580345.1"/>
    <property type="molecule type" value="Genomic_DNA"/>
</dbReference>
<keyword evidence="1" id="KW-0812">Transmembrane</keyword>
<organism evidence="2 3">
    <name type="scientific">Kluyvera intermedia</name>
    <name type="common">Enterobacter intermedius</name>
    <dbReference type="NCBI Taxonomy" id="61648"/>
    <lineage>
        <taxon>Bacteria</taxon>
        <taxon>Pseudomonadati</taxon>
        <taxon>Pseudomonadota</taxon>
        <taxon>Gammaproteobacteria</taxon>
        <taxon>Enterobacterales</taxon>
        <taxon>Enterobacteriaceae</taxon>
        <taxon>Kluyvera</taxon>
    </lineage>
</organism>
<evidence type="ECO:0000313" key="2">
    <source>
        <dbReference type="EMBL" id="HAT3580345.1"/>
    </source>
</evidence>
<accession>A0A9P3WEI6</accession>
<name>A0A9P3WEI6_KLUIN</name>
<feature type="transmembrane region" description="Helical" evidence="1">
    <location>
        <begin position="145"/>
        <end position="165"/>
    </location>
</feature>
<dbReference type="Proteomes" id="UP000867740">
    <property type="component" value="Unassembled WGS sequence"/>
</dbReference>
<comment type="caution">
    <text evidence="2">The sequence shown here is derived from an EMBL/GenBank/DDBJ whole genome shotgun (WGS) entry which is preliminary data.</text>
</comment>
<reference evidence="2" key="1">
    <citation type="journal article" date="2018" name="Genome Biol.">
        <title>SKESA: strategic k-mer extension for scrupulous assemblies.</title>
        <authorList>
            <person name="Souvorov A."/>
            <person name="Agarwala R."/>
            <person name="Lipman D.J."/>
        </authorList>
    </citation>
    <scope>NUCLEOTIDE SEQUENCE</scope>
    <source>
        <strain evidence="2">CAVp300</strain>
    </source>
</reference>